<dbReference type="GO" id="GO:0034663">
    <property type="term" value="C:endoplasmic reticulum chaperone complex"/>
    <property type="evidence" value="ECO:0007669"/>
    <property type="project" value="TreeGrafter"/>
</dbReference>
<proteinExistence type="predicted"/>
<dbReference type="PRINTS" id="PR00301">
    <property type="entry name" value="HEATSHOCK70"/>
</dbReference>
<protein>
    <submittedName>
        <fullName evidence="3">70 kDa heat shock protein</fullName>
    </submittedName>
</protein>
<dbReference type="EMBL" id="AJ871325">
    <property type="protein sequence ID" value="CAI59799.1"/>
    <property type="molecule type" value="Genomic_DNA"/>
</dbReference>
<sequence>MEKSHHSNAIGIDLGTTKTTLSVWTNGHTEVILNEEEERYTPTCVCFTEEERLVGSMAQSFVGKHPWNSVPGFKRLFGAKDSDPAVQTLVATLPYKIESTPNGALEVRVDYRGTRRFSIEQIASVFLSTLKRHAESFLRAEVTCAVLSVPSTFALPHVQSLKAAAAIAGLRVLNTISEGALAGTEYAYRSFDDMNSKIVLFVNMGGGYLDVSLCNVQAGSCFVICTGGCEVGGVDIDNALAQHCIEHFSQKHRKLT</sequence>
<organism evidence="3">
    <name type="scientific">Nyctotherus ovalis</name>
    <name type="common">Ciliate protozoan</name>
    <dbReference type="NCBI Taxonomy" id="70075"/>
    <lineage>
        <taxon>Eukaryota</taxon>
        <taxon>Sar</taxon>
        <taxon>Alveolata</taxon>
        <taxon>Ciliophora</taxon>
        <taxon>Intramacronucleata</taxon>
        <taxon>Armophorea</taxon>
        <taxon>Clevelandellida</taxon>
        <taxon>Nyctotheridae</taxon>
        <taxon>Nyctotherus</taxon>
    </lineage>
</organism>
<evidence type="ECO:0000313" key="3">
    <source>
        <dbReference type="EMBL" id="CAI59799.1"/>
    </source>
</evidence>
<reference evidence="3" key="1">
    <citation type="submission" date="2004-12" db="EMBL/GenBank/DDBJ databases">
        <authorList>
            <person name="van Hoek A.H."/>
        </authorList>
    </citation>
    <scope>NUCLEOTIDE SEQUENCE</scope>
</reference>
<dbReference type="GO" id="GO:0030968">
    <property type="term" value="P:endoplasmic reticulum unfolded protein response"/>
    <property type="evidence" value="ECO:0007669"/>
    <property type="project" value="TreeGrafter"/>
</dbReference>
<keyword evidence="3" id="KW-0346">Stress response</keyword>
<keyword evidence="1" id="KW-0547">Nucleotide-binding</keyword>
<dbReference type="PANTHER" id="PTHR45639:SF34">
    <property type="entry name" value="CHAPERONE PROTEIN DNAK"/>
    <property type="match status" value="1"/>
</dbReference>
<dbReference type="AlphaFoldDB" id="J3JS41"/>
<dbReference type="Gene3D" id="3.30.420.40">
    <property type="match status" value="2"/>
</dbReference>
<dbReference type="SUPFAM" id="SSF53067">
    <property type="entry name" value="Actin-like ATPase domain"/>
    <property type="match status" value="2"/>
</dbReference>
<dbReference type="PANTHER" id="PTHR45639">
    <property type="entry name" value="HSC70CB, ISOFORM G-RELATED"/>
    <property type="match status" value="1"/>
</dbReference>
<evidence type="ECO:0000256" key="1">
    <source>
        <dbReference type="ARBA" id="ARBA00022741"/>
    </source>
</evidence>
<dbReference type="InterPro" id="IPR043129">
    <property type="entry name" value="ATPase_NBD"/>
</dbReference>
<evidence type="ECO:0000256" key="2">
    <source>
        <dbReference type="ARBA" id="ARBA00022840"/>
    </source>
</evidence>
<name>J3JS41_NYCOV</name>
<dbReference type="Gene3D" id="3.30.30.30">
    <property type="match status" value="1"/>
</dbReference>
<dbReference type="InterPro" id="IPR013126">
    <property type="entry name" value="Hsp_70_fam"/>
</dbReference>
<dbReference type="GO" id="GO:0140662">
    <property type="term" value="F:ATP-dependent protein folding chaperone"/>
    <property type="evidence" value="ECO:0007669"/>
    <property type="project" value="InterPro"/>
</dbReference>
<dbReference type="Pfam" id="PF00012">
    <property type="entry name" value="HSP70"/>
    <property type="match status" value="1"/>
</dbReference>
<dbReference type="GO" id="GO:0005524">
    <property type="term" value="F:ATP binding"/>
    <property type="evidence" value="ECO:0007669"/>
    <property type="project" value="UniProtKB-KW"/>
</dbReference>
<keyword evidence="2" id="KW-0067">ATP-binding</keyword>
<dbReference type="Gene3D" id="3.90.640.10">
    <property type="entry name" value="Actin, Chain A, domain 4"/>
    <property type="match status" value="1"/>
</dbReference>
<reference evidence="3" key="2">
    <citation type="journal article" date="2005" name="Nature">
        <title>An anaerobic mitochondrion that produces hydrogen.</title>
        <authorList>
            <person name="Boxma B."/>
            <person name="de Graaf R.M."/>
            <person name="van der Staay G.W.M."/>
            <person name="van Alen T.A."/>
            <person name="Ricard G."/>
            <person name="Gabaldon T."/>
            <person name="van Hoek A.H.A.M."/>
            <person name="Moon-van der Staay S.Y."/>
            <person name="Koopman W.J.H."/>
            <person name="van Hellemond J.J."/>
            <person name="Tielens A.G.M."/>
            <person name="Friedrich T."/>
            <person name="Veenhuis M."/>
            <person name="Huynen M.A."/>
            <person name="Hackstein J.H.P."/>
        </authorList>
    </citation>
    <scope>NUCLEOTIDE SEQUENCE</scope>
</reference>
<feature type="non-terminal residue" evidence="3">
    <location>
        <position position="256"/>
    </location>
</feature>
<accession>J3JS41</accession>